<proteinExistence type="inferred from homology"/>
<comment type="subcellular location">
    <subcellularLocation>
        <location evidence="1">Membrane</location>
    </subcellularLocation>
</comment>
<dbReference type="InterPro" id="IPR007593">
    <property type="entry name" value="CD225/Dispanin_fam"/>
</dbReference>
<evidence type="ECO:0000256" key="4">
    <source>
        <dbReference type="ARBA" id="ARBA00022989"/>
    </source>
</evidence>
<dbReference type="EMBL" id="JAWDJR010000003">
    <property type="protein sequence ID" value="KAK9977751.1"/>
    <property type="molecule type" value="Genomic_DNA"/>
</dbReference>
<keyword evidence="4 6" id="KW-1133">Transmembrane helix</keyword>
<evidence type="ECO:0000256" key="6">
    <source>
        <dbReference type="SAM" id="Phobius"/>
    </source>
</evidence>
<dbReference type="AlphaFoldDB" id="A0AAW2AVJ2"/>
<reference evidence="7 8" key="1">
    <citation type="submission" date="2024-05" db="EMBL/GenBank/DDBJ databases">
        <title>A high-quality chromosomal-level genome assembly of Topmouth culter (Culter alburnus).</title>
        <authorList>
            <person name="Zhao H."/>
        </authorList>
    </citation>
    <scope>NUCLEOTIDE SEQUENCE [LARGE SCALE GENOMIC DNA]</scope>
    <source>
        <strain evidence="7">CATC2023</strain>
        <tissue evidence="7">Muscle</tissue>
    </source>
</reference>
<comment type="caution">
    <text evidence="7">The sequence shown here is derived from an EMBL/GenBank/DDBJ whole genome shotgun (WGS) entry which is preliminary data.</text>
</comment>
<evidence type="ECO:0000313" key="8">
    <source>
        <dbReference type="Proteomes" id="UP001479290"/>
    </source>
</evidence>
<evidence type="ECO:0008006" key="9">
    <source>
        <dbReference type="Google" id="ProtNLM"/>
    </source>
</evidence>
<organism evidence="7 8">
    <name type="scientific">Culter alburnus</name>
    <name type="common">Topmouth culter</name>
    <dbReference type="NCBI Taxonomy" id="194366"/>
    <lineage>
        <taxon>Eukaryota</taxon>
        <taxon>Metazoa</taxon>
        <taxon>Chordata</taxon>
        <taxon>Craniata</taxon>
        <taxon>Vertebrata</taxon>
        <taxon>Euteleostomi</taxon>
        <taxon>Actinopterygii</taxon>
        <taxon>Neopterygii</taxon>
        <taxon>Teleostei</taxon>
        <taxon>Ostariophysi</taxon>
        <taxon>Cypriniformes</taxon>
        <taxon>Xenocyprididae</taxon>
        <taxon>Xenocypridinae</taxon>
        <taxon>Culter</taxon>
    </lineage>
</organism>
<dbReference type="GO" id="GO:0016020">
    <property type="term" value="C:membrane"/>
    <property type="evidence" value="ECO:0007669"/>
    <property type="project" value="UniProtKB-SubCell"/>
</dbReference>
<name>A0AAW2AVJ2_CULAL</name>
<evidence type="ECO:0000313" key="7">
    <source>
        <dbReference type="EMBL" id="KAK9977751.1"/>
    </source>
</evidence>
<gene>
    <name evidence="7" type="ORF">ABG768_019548</name>
</gene>
<keyword evidence="8" id="KW-1185">Reference proteome</keyword>
<dbReference type="Proteomes" id="UP001479290">
    <property type="component" value="Unassembled WGS sequence"/>
</dbReference>
<evidence type="ECO:0000256" key="5">
    <source>
        <dbReference type="ARBA" id="ARBA00023136"/>
    </source>
</evidence>
<feature type="transmembrane region" description="Helical" evidence="6">
    <location>
        <begin position="39"/>
        <end position="60"/>
    </location>
</feature>
<protein>
    <recommendedName>
        <fullName evidence="9">Transmembrane protein 265</fullName>
    </recommendedName>
</protein>
<keyword evidence="5 6" id="KW-0472">Membrane</keyword>
<feature type="transmembrane region" description="Helical" evidence="6">
    <location>
        <begin position="96"/>
        <end position="120"/>
    </location>
</feature>
<dbReference type="Pfam" id="PF04505">
    <property type="entry name" value="CD225"/>
    <property type="match status" value="1"/>
</dbReference>
<evidence type="ECO:0000256" key="3">
    <source>
        <dbReference type="ARBA" id="ARBA00022692"/>
    </source>
</evidence>
<keyword evidence="3 6" id="KW-0812">Transmembrane</keyword>
<comment type="similarity">
    <text evidence="2">Belongs to the CD225/Dispanin family.</text>
</comment>
<sequence length="121" mass="13850">MSANELKEVKVDETFLERPEQRIALHNLAVCKDADHRKLAIWSIICGLSCFGIMSLMYSVKAREARKRLQHDDCQETRDTVKKYADKALKWGIGSIVAWVVLILIFPLLIGLLSYIITFID</sequence>
<evidence type="ECO:0000256" key="1">
    <source>
        <dbReference type="ARBA" id="ARBA00004370"/>
    </source>
</evidence>
<accession>A0AAW2AVJ2</accession>
<evidence type="ECO:0000256" key="2">
    <source>
        <dbReference type="ARBA" id="ARBA00006843"/>
    </source>
</evidence>